<dbReference type="RefSeq" id="WP_338248472.1">
    <property type="nucleotide sequence ID" value="NZ_AP028907.1"/>
</dbReference>
<keyword evidence="3" id="KW-1185">Reference proteome</keyword>
<dbReference type="EMBL" id="AP028907">
    <property type="protein sequence ID" value="BES81769.1"/>
    <property type="molecule type" value="Genomic_DNA"/>
</dbReference>
<dbReference type="InterPro" id="IPR036866">
    <property type="entry name" value="RibonucZ/Hydroxyglut_hydro"/>
</dbReference>
<dbReference type="PANTHER" id="PTHR46018:SF2">
    <property type="entry name" value="ZINC PHOSPHODIESTERASE ELAC PROTEIN 1"/>
    <property type="match status" value="1"/>
</dbReference>
<feature type="domain" description="Metallo-beta-lactamase" evidence="1">
    <location>
        <begin position="18"/>
        <end position="197"/>
    </location>
</feature>
<dbReference type="GeneID" id="89289352"/>
<dbReference type="SUPFAM" id="SSF56281">
    <property type="entry name" value="Metallo-hydrolase/oxidoreductase"/>
    <property type="match status" value="1"/>
</dbReference>
<organism evidence="2 3">
    <name type="scientific">Pyrodictium abyssi</name>
    <dbReference type="NCBI Taxonomy" id="54256"/>
    <lineage>
        <taxon>Archaea</taxon>
        <taxon>Thermoproteota</taxon>
        <taxon>Thermoprotei</taxon>
        <taxon>Desulfurococcales</taxon>
        <taxon>Pyrodictiaceae</taxon>
        <taxon>Pyrodictium</taxon>
    </lineage>
</organism>
<dbReference type="Proteomes" id="UP001341135">
    <property type="component" value="Chromosome"/>
</dbReference>
<dbReference type="SMART" id="SM00849">
    <property type="entry name" value="Lactamase_B"/>
    <property type="match status" value="1"/>
</dbReference>
<dbReference type="InterPro" id="IPR001279">
    <property type="entry name" value="Metallo-B-lactamas"/>
</dbReference>
<evidence type="ECO:0000313" key="2">
    <source>
        <dbReference type="EMBL" id="BES81769.1"/>
    </source>
</evidence>
<gene>
    <name evidence="2" type="ORF">PABY_13360</name>
</gene>
<reference evidence="2 3" key="1">
    <citation type="submission" date="2023-09" db="EMBL/GenBank/DDBJ databases">
        <title>Pyrofollis japonicus gen. nov. sp. nov., a novel member of the family Pyrodictiaceae isolated from the Iheya North hydrothermal field.</title>
        <authorList>
            <person name="Miyazaki U."/>
            <person name="Sanari M."/>
            <person name="Tame A."/>
            <person name="Kitajima M."/>
            <person name="Okamoto A."/>
            <person name="Sawayama S."/>
            <person name="Miyazaki J."/>
            <person name="Takai K."/>
            <person name="Nakagawa S."/>
        </authorList>
    </citation>
    <scope>NUCLEOTIDE SEQUENCE [LARGE SCALE GENOMIC DNA]</scope>
    <source>
        <strain evidence="2 3">AV2</strain>
    </source>
</reference>
<evidence type="ECO:0000313" key="3">
    <source>
        <dbReference type="Proteomes" id="UP001341135"/>
    </source>
</evidence>
<dbReference type="Pfam" id="PF23023">
    <property type="entry name" value="Anti-Pycsar_Apyc1"/>
    <property type="match status" value="1"/>
</dbReference>
<dbReference type="PANTHER" id="PTHR46018">
    <property type="entry name" value="ZINC PHOSPHODIESTERASE ELAC PROTEIN 1"/>
    <property type="match status" value="1"/>
</dbReference>
<dbReference type="Gene3D" id="3.60.15.10">
    <property type="entry name" value="Ribonuclease Z/Hydroxyacylglutathione hydrolase-like"/>
    <property type="match status" value="1"/>
</dbReference>
<protein>
    <submittedName>
        <fullName evidence="2">MBL fold metallo-hydrolase</fullName>
    </submittedName>
</protein>
<proteinExistence type="predicted"/>
<sequence>MYVVFLGTGGSGAPPGRAENCILVDTGDARIVLDAGPGCGQRLQEAGYSVCEIDYVYITHLHIDHWAGLFDIAVYSAAEQCRPPRIVAASPVAGEALEALLPRLPRVYREQCSSLIGIEPRRRWSPGARLEVEPVEGRHAVTSYGALVYWDGEPVLYYSGDTAPTETVEDAVKRAAVAAVETTIPSSLAEVAQESGHHTVEQVLAYRGVIRSGSTLVTIHLTRESLKELRERARAGKLPQGVVVPVDGLAMSL</sequence>
<name>A0ABN6ZND6_9CREN</name>
<evidence type="ECO:0000259" key="1">
    <source>
        <dbReference type="SMART" id="SM00849"/>
    </source>
</evidence>
<accession>A0ABN6ZND6</accession>